<evidence type="ECO:0000313" key="2">
    <source>
        <dbReference type="Proteomes" id="UP000318422"/>
    </source>
</evidence>
<accession>A0A4Y4CVF8</accession>
<comment type="caution">
    <text evidence="1">The sequence shown here is derived from an EMBL/GenBank/DDBJ whole genome shotgun (WGS) entry which is preliminary data.</text>
</comment>
<protein>
    <recommendedName>
        <fullName evidence="3">Tellurite resistance protein TerB</fullName>
    </recommendedName>
</protein>
<dbReference type="InterPro" id="IPR029024">
    <property type="entry name" value="TerB-like"/>
</dbReference>
<keyword evidence="2" id="KW-1185">Reference proteome</keyword>
<dbReference type="Gene3D" id="1.10.10.10">
    <property type="entry name" value="Winged helix-like DNA-binding domain superfamily/Winged helix DNA-binding domain"/>
    <property type="match status" value="1"/>
</dbReference>
<dbReference type="SUPFAM" id="SSF158682">
    <property type="entry name" value="TerB-like"/>
    <property type="match status" value="1"/>
</dbReference>
<dbReference type="Proteomes" id="UP000318422">
    <property type="component" value="Unassembled WGS sequence"/>
</dbReference>
<dbReference type="Gene3D" id="1.10.3680.10">
    <property type="entry name" value="TerB-like"/>
    <property type="match status" value="1"/>
</dbReference>
<dbReference type="EMBL" id="BJNV01000056">
    <property type="protein sequence ID" value="GEC96881.1"/>
    <property type="molecule type" value="Genomic_DNA"/>
</dbReference>
<evidence type="ECO:0000313" key="1">
    <source>
        <dbReference type="EMBL" id="GEC96881.1"/>
    </source>
</evidence>
<proteinExistence type="predicted"/>
<organism evidence="1 2">
    <name type="scientific">Zoogloea ramigera</name>
    <dbReference type="NCBI Taxonomy" id="350"/>
    <lineage>
        <taxon>Bacteria</taxon>
        <taxon>Pseudomonadati</taxon>
        <taxon>Pseudomonadota</taxon>
        <taxon>Betaproteobacteria</taxon>
        <taxon>Rhodocyclales</taxon>
        <taxon>Zoogloeaceae</taxon>
        <taxon>Zoogloea</taxon>
    </lineage>
</organism>
<dbReference type="InterPro" id="IPR036388">
    <property type="entry name" value="WH-like_DNA-bd_sf"/>
</dbReference>
<dbReference type="CDD" id="cd07177">
    <property type="entry name" value="terB_like"/>
    <property type="match status" value="1"/>
</dbReference>
<dbReference type="AlphaFoldDB" id="A0A4Y4CVF8"/>
<sequence>MRSYPTNSPAAIARLIAMAMLADGRLDNREIDWINHHDTAAMVGVDRETLIQVLLDCCRDVITEAEQERVFLLEEARLARLADDITDRALQKVALSAMLIIAKADGTVSEGEEPLLRYLMQRWGLTLDDLAAA</sequence>
<name>A0A4Y4CVF8_ZOORA</name>
<gene>
    <name evidence="1" type="ORF">ZRA01_29540</name>
</gene>
<reference evidence="1 2" key="1">
    <citation type="submission" date="2019-06" db="EMBL/GenBank/DDBJ databases">
        <title>Whole genome shotgun sequence of Zoogloea ramigera NBRC 15342.</title>
        <authorList>
            <person name="Hosoyama A."/>
            <person name="Uohara A."/>
            <person name="Ohji S."/>
            <person name="Ichikawa N."/>
        </authorList>
    </citation>
    <scope>NUCLEOTIDE SEQUENCE [LARGE SCALE GENOMIC DNA]</scope>
    <source>
        <strain evidence="1 2">NBRC 15342</strain>
    </source>
</reference>
<dbReference type="RefSeq" id="WP_141353634.1">
    <property type="nucleotide sequence ID" value="NZ_BJNV01000056.1"/>
</dbReference>
<dbReference type="OrthoDB" id="8526975at2"/>
<evidence type="ECO:0008006" key="3">
    <source>
        <dbReference type="Google" id="ProtNLM"/>
    </source>
</evidence>